<reference evidence="14 15" key="1">
    <citation type="journal article" date="2017" name="Genome Biol.">
        <title>New reference genome sequences of hot pepper reveal the massive evolution of plant disease-resistance genes by retroduplication.</title>
        <authorList>
            <person name="Kim S."/>
            <person name="Park J."/>
            <person name="Yeom S.I."/>
            <person name="Kim Y.M."/>
            <person name="Seo E."/>
            <person name="Kim K.T."/>
            <person name="Kim M.S."/>
            <person name="Lee J.M."/>
            <person name="Cheong K."/>
            <person name="Shin H.S."/>
            <person name="Kim S.B."/>
            <person name="Han K."/>
            <person name="Lee J."/>
            <person name="Park M."/>
            <person name="Lee H.A."/>
            <person name="Lee H.Y."/>
            <person name="Lee Y."/>
            <person name="Oh S."/>
            <person name="Lee J.H."/>
            <person name="Choi E."/>
            <person name="Choi E."/>
            <person name="Lee S.E."/>
            <person name="Jeon J."/>
            <person name="Kim H."/>
            <person name="Choi G."/>
            <person name="Song H."/>
            <person name="Lee J."/>
            <person name="Lee S.C."/>
            <person name="Kwon J.K."/>
            <person name="Lee H.Y."/>
            <person name="Koo N."/>
            <person name="Hong Y."/>
            <person name="Kim R.W."/>
            <person name="Kang W.H."/>
            <person name="Huh J.H."/>
            <person name="Kang B.C."/>
            <person name="Yang T.J."/>
            <person name="Lee Y.H."/>
            <person name="Bennetzen J.L."/>
            <person name="Choi D."/>
        </authorList>
    </citation>
    <scope>NUCLEOTIDE SEQUENCE [LARGE SCALE GENOMIC DNA]</scope>
    <source>
        <strain evidence="15">cv. PBC81</strain>
    </source>
</reference>
<evidence type="ECO:0000256" key="7">
    <source>
        <dbReference type="ARBA" id="ARBA00022723"/>
    </source>
</evidence>
<evidence type="ECO:0000256" key="13">
    <source>
        <dbReference type="RuleBase" id="RU003779"/>
    </source>
</evidence>
<keyword evidence="8 13" id="KW-0249">Electron transport</keyword>
<dbReference type="AlphaFoldDB" id="A0A2G2XJ29"/>
<dbReference type="Gene3D" id="1.20.1260.140">
    <property type="entry name" value="Alternative oxidase"/>
    <property type="match status" value="2"/>
</dbReference>
<dbReference type="STRING" id="33114.A0A2G2XJ29"/>
<dbReference type="GO" id="GO:0016020">
    <property type="term" value="C:membrane"/>
    <property type="evidence" value="ECO:0007669"/>
    <property type="project" value="UniProtKB-SubCell"/>
</dbReference>
<evidence type="ECO:0000256" key="11">
    <source>
        <dbReference type="ARBA" id="ARBA00023004"/>
    </source>
</evidence>
<comment type="catalytic activity">
    <reaction evidence="1 13">
        <text>2 a ubiquinol + O2 = 2 a ubiquinone + 2 H2O</text>
        <dbReference type="Rhea" id="RHEA:30255"/>
        <dbReference type="Rhea" id="RHEA-COMP:9565"/>
        <dbReference type="Rhea" id="RHEA-COMP:9566"/>
        <dbReference type="ChEBI" id="CHEBI:15377"/>
        <dbReference type="ChEBI" id="CHEBI:15379"/>
        <dbReference type="ChEBI" id="CHEBI:16389"/>
        <dbReference type="ChEBI" id="CHEBI:17976"/>
        <dbReference type="EC" id="1.10.3.11"/>
    </reaction>
</comment>
<comment type="caution">
    <text evidence="14">The sequence shown here is derived from an EMBL/GenBank/DDBJ whole genome shotgun (WGS) entry which is preliminary data.</text>
</comment>
<evidence type="ECO:0000256" key="12">
    <source>
        <dbReference type="ARBA" id="ARBA00023136"/>
    </source>
</evidence>
<comment type="similarity">
    <text evidence="3 13">Belongs to the alternative oxidase family.</text>
</comment>
<evidence type="ECO:0000256" key="4">
    <source>
        <dbReference type="ARBA" id="ARBA00022448"/>
    </source>
</evidence>
<gene>
    <name evidence="14" type="ORF">CQW23_05837</name>
</gene>
<reference evidence="15" key="2">
    <citation type="journal article" date="2017" name="J. Anim. Genet.">
        <title>Multiple reference genome sequences of hot pepper reveal the massive evolution of plant disease resistance genes by retroduplication.</title>
        <authorList>
            <person name="Kim S."/>
            <person name="Park J."/>
            <person name="Yeom S.-I."/>
            <person name="Kim Y.-M."/>
            <person name="Seo E."/>
            <person name="Kim K.-T."/>
            <person name="Kim M.-S."/>
            <person name="Lee J.M."/>
            <person name="Cheong K."/>
            <person name="Shin H.-S."/>
            <person name="Kim S.-B."/>
            <person name="Han K."/>
            <person name="Lee J."/>
            <person name="Park M."/>
            <person name="Lee H.-A."/>
            <person name="Lee H.-Y."/>
            <person name="Lee Y."/>
            <person name="Oh S."/>
            <person name="Lee J.H."/>
            <person name="Choi E."/>
            <person name="Choi E."/>
            <person name="Lee S.E."/>
            <person name="Jeon J."/>
            <person name="Kim H."/>
            <person name="Choi G."/>
            <person name="Song H."/>
            <person name="Lee J."/>
            <person name="Lee S.-C."/>
            <person name="Kwon J.-K."/>
            <person name="Lee H.-Y."/>
            <person name="Koo N."/>
            <person name="Hong Y."/>
            <person name="Kim R.W."/>
            <person name="Kang W.-H."/>
            <person name="Huh J.H."/>
            <person name="Kang B.-C."/>
            <person name="Yang T.-J."/>
            <person name="Lee Y.-H."/>
            <person name="Bennetzen J.L."/>
            <person name="Choi D."/>
        </authorList>
    </citation>
    <scope>NUCLEOTIDE SEQUENCE [LARGE SCALE GENOMIC DNA]</scope>
    <source>
        <strain evidence="15">cv. PBC81</strain>
    </source>
</reference>
<dbReference type="GO" id="GO:0046872">
    <property type="term" value="F:metal ion binding"/>
    <property type="evidence" value="ECO:0007669"/>
    <property type="project" value="UniProtKB-UniRule"/>
</dbReference>
<proteinExistence type="inferred from homology"/>
<dbReference type="GO" id="GO:0102721">
    <property type="term" value="F:ubiquinol:oxygen oxidoreductase activity"/>
    <property type="evidence" value="ECO:0007669"/>
    <property type="project" value="UniProtKB-EC"/>
</dbReference>
<evidence type="ECO:0000256" key="1">
    <source>
        <dbReference type="ARBA" id="ARBA00001192"/>
    </source>
</evidence>
<protein>
    <recommendedName>
        <fullName evidence="13">Ubiquinol oxidase</fullName>
        <ecNumber evidence="13">1.10.3.11</ecNumber>
    </recommendedName>
</protein>
<keyword evidence="9" id="KW-1133">Transmembrane helix</keyword>
<dbReference type="InterPro" id="IPR002680">
    <property type="entry name" value="AOX"/>
</dbReference>
<dbReference type="InterPro" id="IPR038659">
    <property type="entry name" value="AOX_sf"/>
</dbReference>
<evidence type="ECO:0000256" key="6">
    <source>
        <dbReference type="ARBA" id="ARBA00022692"/>
    </source>
</evidence>
<evidence type="ECO:0000256" key="5">
    <source>
        <dbReference type="ARBA" id="ARBA00022660"/>
    </source>
</evidence>
<accession>A0A2G2XJ29</accession>
<evidence type="ECO:0000313" key="15">
    <source>
        <dbReference type="Proteomes" id="UP000224567"/>
    </source>
</evidence>
<dbReference type="GO" id="GO:0106292">
    <property type="term" value="F:superoxide-generating NADPH oxidase activity"/>
    <property type="evidence" value="ECO:0007669"/>
    <property type="project" value="UniProtKB-ARBA"/>
</dbReference>
<evidence type="ECO:0000256" key="10">
    <source>
        <dbReference type="ARBA" id="ARBA00023002"/>
    </source>
</evidence>
<evidence type="ECO:0000256" key="9">
    <source>
        <dbReference type="ARBA" id="ARBA00022989"/>
    </source>
</evidence>
<dbReference type="Proteomes" id="UP000224567">
    <property type="component" value="Unassembled WGS sequence"/>
</dbReference>
<dbReference type="OrthoDB" id="16906at2759"/>
<organism evidence="14 15">
    <name type="scientific">Capsicum baccatum</name>
    <name type="common">Peruvian pepper</name>
    <dbReference type="NCBI Taxonomy" id="33114"/>
    <lineage>
        <taxon>Eukaryota</taxon>
        <taxon>Viridiplantae</taxon>
        <taxon>Streptophyta</taxon>
        <taxon>Embryophyta</taxon>
        <taxon>Tracheophyta</taxon>
        <taxon>Spermatophyta</taxon>
        <taxon>Magnoliopsida</taxon>
        <taxon>eudicotyledons</taxon>
        <taxon>Gunneridae</taxon>
        <taxon>Pentapetalae</taxon>
        <taxon>asterids</taxon>
        <taxon>lamiids</taxon>
        <taxon>Solanales</taxon>
        <taxon>Solanaceae</taxon>
        <taxon>Solanoideae</taxon>
        <taxon>Capsiceae</taxon>
        <taxon>Capsicum</taxon>
    </lineage>
</organism>
<dbReference type="Pfam" id="PF01786">
    <property type="entry name" value="AOX"/>
    <property type="match status" value="2"/>
</dbReference>
<evidence type="ECO:0000256" key="8">
    <source>
        <dbReference type="ARBA" id="ARBA00022982"/>
    </source>
</evidence>
<keyword evidence="5 13" id="KW-0679">Respiratory chain</keyword>
<dbReference type="GO" id="GO:0098803">
    <property type="term" value="C:respiratory chain complex"/>
    <property type="evidence" value="ECO:0007669"/>
    <property type="project" value="UniProtKB-UniRule"/>
</dbReference>
<dbReference type="GO" id="GO:0005739">
    <property type="term" value="C:mitochondrion"/>
    <property type="evidence" value="ECO:0007669"/>
    <property type="project" value="TreeGrafter"/>
</dbReference>
<dbReference type="GO" id="GO:0009916">
    <property type="term" value="F:alternative oxidase activity"/>
    <property type="evidence" value="ECO:0007669"/>
    <property type="project" value="UniProtKB-UniRule"/>
</dbReference>
<sequence length="178" mass="20352">MSASDSRSSDKRKAYGEVTTKRLYESFKENNYPDCDAKKKFEQSGGWIKALSEETENERMHLMTMVELAELSIDLSKKHVPKKFFDKVAYWSVKILWIPIDLFFKERYGCCAMVLETVAGVPGIVGVSKEIMSRGPVLTHQHQLDLRRAITEKEIFEGVIAIRDDKATGIDGYNALFY</sequence>
<comment type="cofactor">
    <cofactor evidence="13">
        <name>Fe cation</name>
        <dbReference type="ChEBI" id="CHEBI:24875"/>
    </cofactor>
    <text evidence="13">Binds 2 iron ions per subunit.</text>
</comment>
<keyword evidence="10 13" id="KW-0560">Oxidoreductase</keyword>
<evidence type="ECO:0000313" key="14">
    <source>
        <dbReference type="EMBL" id="PHT57351.1"/>
    </source>
</evidence>
<dbReference type="EC" id="1.10.3.11" evidence="13"/>
<keyword evidence="15" id="KW-1185">Reference proteome</keyword>
<keyword evidence="4" id="KW-0813">Transport</keyword>
<evidence type="ECO:0000256" key="3">
    <source>
        <dbReference type="ARBA" id="ARBA00008388"/>
    </source>
</evidence>
<keyword evidence="11 13" id="KW-0408">Iron</keyword>
<evidence type="ECO:0000256" key="2">
    <source>
        <dbReference type="ARBA" id="ARBA00004370"/>
    </source>
</evidence>
<dbReference type="EMBL" id="MLFT02000002">
    <property type="protein sequence ID" value="PHT57351.1"/>
    <property type="molecule type" value="Genomic_DNA"/>
</dbReference>
<comment type="subcellular location">
    <subcellularLocation>
        <location evidence="2">Membrane</location>
    </subcellularLocation>
</comment>
<keyword evidence="7 13" id="KW-0479">Metal-binding</keyword>
<name>A0A2G2XJ29_CAPBA</name>
<dbReference type="PANTHER" id="PTHR31803">
    <property type="entry name" value="ALTERNATIVE OXIDASE"/>
    <property type="match status" value="1"/>
</dbReference>
<keyword evidence="6 13" id="KW-0812">Transmembrane</keyword>
<dbReference type="PANTHER" id="PTHR31803:SF6">
    <property type="entry name" value="UBIQUINOL OXIDASE 2, MITOCHONDRIAL"/>
    <property type="match status" value="1"/>
</dbReference>
<keyword evidence="12 13" id="KW-0472">Membrane</keyword>
<dbReference type="GO" id="GO:0010230">
    <property type="term" value="P:alternative respiration"/>
    <property type="evidence" value="ECO:0007669"/>
    <property type="project" value="TreeGrafter"/>
</dbReference>